<feature type="compositionally biased region" description="Low complexity" evidence="1">
    <location>
        <begin position="365"/>
        <end position="377"/>
    </location>
</feature>
<evidence type="ECO:0000313" key="3">
    <source>
        <dbReference type="Proteomes" id="UP000095038"/>
    </source>
</evidence>
<reference evidence="3" key="1">
    <citation type="submission" date="2016-05" db="EMBL/GenBank/DDBJ databases">
        <title>Comparative genomics of biotechnologically important yeasts.</title>
        <authorList>
            <consortium name="DOE Joint Genome Institute"/>
            <person name="Riley R."/>
            <person name="Haridas S."/>
            <person name="Wolfe K.H."/>
            <person name="Lopes M.R."/>
            <person name="Hittinger C.T."/>
            <person name="Goker M."/>
            <person name="Salamov A."/>
            <person name="Wisecaver J."/>
            <person name="Long T.M."/>
            <person name="Aerts A.L."/>
            <person name="Barry K."/>
            <person name="Choi C."/>
            <person name="Clum A."/>
            <person name="Coughlan A.Y."/>
            <person name="Deshpande S."/>
            <person name="Douglass A.P."/>
            <person name="Hanson S.J."/>
            <person name="Klenk H.-P."/>
            <person name="Labutti K."/>
            <person name="Lapidus A."/>
            <person name="Lindquist E."/>
            <person name="Lipzen A."/>
            <person name="Meier-Kolthoff J.P."/>
            <person name="Ohm R.A."/>
            <person name="Otillar R.P."/>
            <person name="Pangilinan J."/>
            <person name="Peng Y."/>
            <person name="Rokas A."/>
            <person name="Rosa C.A."/>
            <person name="Scheuner C."/>
            <person name="Sibirny A.A."/>
            <person name="Slot J.C."/>
            <person name="Stielow J.B."/>
            <person name="Sun H."/>
            <person name="Kurtzman C.P."/>
            <person name="Blackwell M."/>
            <person name="Grigoriev I.V."/>
            <person name="Jeffries T.W."/>
        </authorList>
    </citation>
    <scope>NUCLEOTIDE SEQUENCE [LARGE SCALE GENOMIC DNA]</scope>
    <source>
        <strain evidence="3">DSM 1968</strain>
    </source>
</reference>
<evidence type="ECO:0000256" key="1">
    <source>
        <dbReference type="SAM" id="MobiDB-lite"/>
    </source>
</evidence>
<feature type="compositionally biased region" description="Basic and acidic residues" evidence="1">
    <location>
        <begin position="427"/>
        <end position="438"/>
    </location>
</feature>
<dbReference type="EMBL" id="KV454498">
    <property type="protein sequence ID" value="ODV57932.1"/>
    <property type="molecule type" value="Genomic_DNA"/>
</dbReference>
<feature type="compositionally biased region" description="Acidic residues" evidence="1">
    <location>
        <begin position="378"/>
        <end position="390"/>
    </location>
</feature>
<name>A0A1D2V8F7_9ASCO</name>
<dbReference type="Proteomes" id="UP000095038">
    <property type="component" value="Unassembled WGS sequence"/>
</dbReference>
<proteinExistence type="predicted"/>
<gene>
    <name evidence="2" type="ORF">ASCRUDRAFT_78298</name>
</gene>
<dbReference type="RefSeq" id="XP_020044239.1">
    <property type="nucleotide sequence ID" value="XM_020194207.1"/>
</dbReference>
<dbReference type="AlphaFoldDB" id="A0A1D2V8F7"/>
<dbReference type="InParanoid" id="A0A1D2V8F7"/>
<accession>A0A1D2V8F7</accession>
<feature type="compositionally biased region" description="Basic and acidic residues" evidence="1">
    <location>
        <begin position="391"/>
        <end position="405"/>
    </location>
</feature>
<feature type="region of interest" description="Disordered" evidence="1">
    <location>
        <begin position="283"/>
        <end position="451"/>
    </location>
</feature>
<sequence>MENIIVAPLELEGFTEQEINESDDLPRDQLYITVSKNSSDSIENNVLNLNINLFCDYNYKFNLNEELLMKIYTENITNTNNKNLSVFELRNLFHFIFLQTKLSDFDYYNFLKMFKLNNYHLYAVYQKKLDSENLLLLQVRYKVKINTFSISKILCSFSIPEQDEDNDDEQYNLTDHFENLFKTYERNKSQKDDLKFENLILNEEIAQLNKQLNKSLNIFKQKQLELESALILLLNSKKKYYLENINSHKDDINDIKNNSISKLINLKPKTDFNYDFNNSNLDLNTPIEPTFKTPSPQKKKNKKQALKEKKIAKPINKLRKKQPKKVSKSKIAQFANDDDKKPAKISNRKKRRSKLSEELSSVQGIDISSDYNDNNDNFNDEGYIDIDEDSQNGKRQEEDNNHEANDNADVDNNYALIDNTPGNQTDTQRDNQEYDPKTNENSADSSDDTDC</sequence>
<feature type="compositionally biased region" description="Basic residues" evidence="1">
    <location>
        <begin position="312"/>
        <end position="328"/>
    </location>
</feature>
<organism evidence="2 3">
    <name type="scientific">Ascoidea rubescens DSM 1968</name>
    <dbReference type="NCBI Taxonomy" id="1344418"/>
    <lineage>
        <taxon>Eukaryota</taxon>
        <taxon>Fungi</taxon>
        <taxon>Dikarya</taxon>
        <taxon>Ascomycota</taxon>
        <taxon>Saccharomycotina</taxon>
        <taxon>Saccharomycetes</taxon>
        <taxon>Ascoideaceae</taxon>
        <taxon>Ascoidea</taxon>
    </lineage>
</organism>
<dbReference type="GeneID" id="30967843"/>
<keyword evidence="3" id="KW-1185">Reference proteome</keyword>
<protein>
    <submittedName>
        <fullName evidence="2">Uncharacterized protein</fullName>
    </submittedName>
</protein>
<evidence type="ECO:0000313" key="2">
    <source>
        <dbReference type="EMBL" id="ODV57932.1"/>
    </source>
</evidence>